<comment type="function">
    <text evidence="1">Required for the efficient initiation of filament assembly.</text>
</comment>
<dbReference type="Proteomes" id="UP000784128">
    <property type="component" value="Unassembled WGS sequence"/>
</dbReference>
<organism evidence="4 5">
    <name type="scientific">Pelotalea chapellei</name>
    <dbReference type="NCBI Taxonomy" id="44671"/>
    <lineage>
        <taxon>Bacteria</taxon>
        <taxon>Pseudomonadati</taxon>
        <taxon>Thermodesulfobacteriota</taxon>
        <taxon>Desulfuromonadia</taxon>
        <taxon>Geobacterales</taxon>
        <taxon>Geobacteraceae</taxon>
        <taxon>Pelotalea</taxon>
    </lineage>
</organism>
<sequence length="163" mass="17810">MEKKTLTTQLLVQLGLLKELLILTEQETSELSDIHLDAMTEINTRKADVAARIEAHADPLRSAIAAVAAREGLPAGSSLGEVADSLTRKGNKEVSRLYEELHQVAQRIRQVLEINREVAERFTASVSSSLELLTRLVNQSSIYGSGGGYQQRPAGSVMINREA</sequence>
<evidence type="ECO:0000313" key="5">
    <source>
        <dbReference type="Proteomes" id="UP000784128"/>
    </source>
</evidence>
<reference evidence="4 5" key="1">
    <citation type="submission" date="2021-05" db="EMBL/GenBank/DDBJ databases">
        <title>The draft genome of Geobacter chapellei DSM 13688.</title>
        <authorList>
            <person name="Xu Z."/>
            <person name="Masuda Y."/>
            <person name="Itoh H."/>
            <person name="Senoo K."/>
        </authorList>
    </citation>
    <scope>NUCLEOTIDE SEQUENCE [LARGE SCALE GENOMIC DNA]</scope>
    <source>
        <strain evidence="4 5">DSM 13688</strain>
    </source>
</reference>
<proteinExistence type="inferred from homology"/>
<comment type="caution">
    <text evidence="4">The sequence shown here is derived from an EMBL/GenBank/DDBJ whole genome shotgun (WGS) entry which is preliminary data.</text>
</comment>
<dbReference type="EMBL" id="JAHDYS010000007">
    <property type="protein sequence ID" value="MBT1071924.1"/>
    <property type="molecule type" value="Genomic_DNA"/>
</dbReference>
<keyword evidence="4" id="KW-0966">Cell projection</keyword>
<name>A0ABS5U8D0_9BACT</name>
<dbReference type="Gene3D" id="1.20.58.300">
    <property type="entry name" value="FlgN-like"/>
    <property type="match status" value="1"/>
</dbReference>
<comment type="similarity">
    <text evidence="2">Belongs to the FlgN family.</text>
</comment>
<keyword evidence="5" id="KW-1185">Reference proteome</keyword>
<evidence type="ECO:0000313" key="4">
    <source>
        <dbReference type="EMBL" id="MBT1071924.1"/>
    </source>
</evidence>
<dbReference type="SUPFAM" id="SSF140566">
    <property type="entry name" value="FlgN-like"/>
    <property type="match status" value="1"/>
</dbReference>
<keyword evidence="4" id="KW-0969">Cilium</keyword>
<dbReference type="Pfam" id="PF05130">
    <property type="entry name" value="FlgN"/>
    <property type="match status" value="1"/>
</dbReference>
<dbReference type="RefSeq" id="WP_214298250.1">
    <property type="nucleotide sequence ID" value="NZ_JAHDYS010000007.1"/>
</dbReference>
<keyword evidence="4" id="KW-0282">Flagellum</keyword>
<evidence type="ECO:0000256" key="3">
    <source>
        <dbReference type="ARBA" id="ARBA00022795"/>
    </source>
</evidence>
<evidence type="ECO:0000256" key="1">
    <source>
        <dbReference type="ARBA" id="ARBA00002397"/>
    </source>
</evidence>
<accession>A0ABS5U8D0</accession>
<dbReference type="InterPro" id="IPR007809">
    <property type="entry name" value="FlgN-like"/>
</dbReference>
<gene>
    <name evidence="4" type="primary">flgN</name>
    <name evidence="4" type="ORF">KJB30_09025</name>
</gene>
<protein>
    <submittedName>
        <fullName evidence="4">Flagellar export chaperone FlgN</fullName>
    </submittedName>
</protein>
<dbReference type="InterPro" id="IPR036679">
    <property type="entry name" value="FlgN-like_sf"/>
</dbReference>
<keyword evidence="3" id="KW-1005">Bacterial flagellum biogenesis</keyword>
<evidence type="ECO:0000256" key="2">
    <source>
        <dbReference type="ARBA" id="ARBA00007703"/>
    </source>
</evidence>